<accession>A0A1J1JJW5</accession>
<dbReference type="AlphaFoldDB" id="A0A1J1JJW5"/>
<dbReference type="PANTHER" id="PTHR39550:SF1">
    <property type="entry name" value="SLL0658 PROTEIN"/>
    <property type="match status" value="1"/>
</dbReference>
<organism evidence="1">
    <name type="scientific">Planktothrix agardhii</name>
    <name type="common">Oscillatoria agardhii</name>
    <dbReference type="NCBI Taxonomy" id="1160"/>
    <lineage>
        <taxon>Bacteria</taxon>
        <taxon>Bacillati</taxon>
        <taxon>Cyanobacteriota</taxon>
        <taxon>Cyanophyceae</taxon>
        <taxon>Oscillatoriophycideae</taxon>
        <taxon>Oscillatoriales</taxon>
        <taxon>Microcoleaceae</taxon>
        <taxon>Planktothrix</taxon>
    </lineage>
</organism>
<reference evidence="1" key="1">
    <citation type="submission" date="2015-09" db="EMBL/GenBank/DDBJ databases">
        <authorList>
            <person name="Jackson K.R."/>
            <person name="Lunt B.L."/>
            <person name="Fisher J.N.B."/>
            <person name="Gardner A.V."/>
            <person name="Bailey M.E."/>
            <person name="Deus L.M."/>
            <person name="Earl A.S."/>
            <person name="Gibby P.D."/>
            <person name="Hartmann K.A."/>
            <person name="Liu J.E."/>
            <person name="Manci A.M."/>
            <person name="Nielsen D.A."/>
            <person name="Solomon M.B."/>
            <person name="Breakwell D.P."/>
            <person name="Burnett S.H."/>
            <person name="Grose J.H."/>
        </authorList>
    </citation>
    <scope>NUCLEOTIDE SEQUENCE</scope>
    <source>
        <strain evidence="1">7805</strain>
    </source>
</reference>
<dbReference type="PANTHER" id="PTHR39550">
    <property type="entry name" value="SLL0658 PROTEIN"/>
    <property type="match status" value="1"/>
</dbReference>
<dbReference type="InterPro" id="IPR021799">
    <property type="entry name" value="PIN-like_prokaryotic"/>
</dbReference>
<evidence type="ECO:0000313" key="1">
    <source>
        <dbReference type="EMBL" id="CUM61365.1"/>
    </source>
</evidence>
<dbReference type="EMBL" id="LO018304">
    <property type="protein sequence ID" value="CUM61365.1"/>
    <property type="molecule type" value="Genomic_DNA"/>
</dbReference>
<dbReference type="Pfam" id="PF11848">
    <property type="entry name" value="DUF3368"/>
    <property type="match status" value="1"/>
</dbReference>
<gene>
    <name evidence="1" type="ORF">PLAM_3399</name>
</gene>
<protein>
    <submittedName>
        <fullName evidence="1">PIN domain nucleic acid-binding protein</fullName>
    </submittedName>
</protein>
<proteinExistence type="predicted"/>
<name>A0A1J1JJW5_PLAAG</name>
<sequence>MSVADSLDNKVIPPAINTSPLIFLTKGGVLELLQIISQEIIVPAAVATEIQTYGEMDVTAIALVQKNWLVVVETPPVPTVIQSWDLGAGESAVLTWGYVHPGTEVILDDLAARHCAAALGIPVRGTLGLVLNAKQQGIIPTARPILEKLRLSGMYLSDRVMNQALALIGE</sequence>